<gene>
    <name evidence="4" type="ORF">ElyMa_001517700</name>
</gene>
<dbReference type="InterPro" id="IPR010285">
    <property type="entry name" value="DNA_helicase_pif1-like_DEAD"/>
</dbReference>
<dbReference type="GO" id="GO:0000723">
    <property type="term" value="P:telomere maintenance"/>
    <property type="evidence" value="ECO:0007669"/>
    <property type="project" value="InterPro"/>
</dbReference>
<dbReference type="Gene3D" id="3.40.50.300">
    <property type="entry name" value="P-loop containing nucleotide triphosphate hydrolases"/>
    <property type="match status" value="1"/>
</dbReference>
<evidence type="ECO:0000256" key="2">
    <source>
        <dbReference type="SAM" id="MobiDB-lite"/>
    </source>
</evidence>
<dbReference type="InterPro" id="IPR025476">
    <property type="entry name" value="Helitron_helicase-like"/>
</dbReference>
<dbReference type="InterPro" id="IPR049163">
    <property type="entry name" value="Pif1-like_2B_dom"/>
</dbReference>
<evidence type="ECO:0000256" key="1">
    <source>
        <dbReference type="RuleBase" id="RU363044"/>
    </source>
</evidence>
<dbReference type="InterPro" id="IPR027417">
    <property type="entry name" value="P-loop_NTPase"/>
</dbReference>
<keyword evidence="1 4" id="KW-0347">Helicase</keyword>
<comment type="caution">
    <text evidence="4">The sequence shown here is derived from an EMBL/GenBank/DDBJ whole genome shotgun (WGS) entry which is preliminary data.</text>
</comment>
<keyword evidence="5" id="KW-1185">Reference proteome</keyword>
<sequence>MPGRKRTALSYHSPRQKRSRARSRPQMPVPQDAVPELQMPVPQEIDLAVPEVTLPKGLHYEPDNFKQEFSIGSLRANCLHCAAHKFPGETPPMCCSNGKVDLQPLPALPSPLNELFGGEGLNSKHFLANIRKYNAVFQLTSLGCKEANPRGWRFVDGQNPPSFLQIYFLKGDDQVARRKSIFDGLLYPVLLDTQESLKEHHKYAKEIRCAYEFAASQDLQDFSIIITESARPAGTHPGRYNKPDFKEVAVLMPNEPAGHRDIVMWLRNNGLRRISELHRAYDSLQYPLLMPFATDGWNLDLKMTSRYKITQNQFYCFHFFTRIGNYLLQARKLFQLYLVDAYSKIESERLQFFRREQNCLRADNYRNLKDTVVVRDGDPTNVGQQVILPATYCGGPRYMFEKQQDAMAYVRKYGCPYMFITVTTNPNWKEITDHLLEGQRPHDRPDLSVRVFRLKLKQTMHALKNGCLGSVDAWLYNIEFQKRELWEEFCHGMSGDYAHQTDVTKEAAKNMAPINLEDIIASINGTSLENHSLLVPTRQADERKDKEYSRETNYSCKDQGRIADANVQKLTQEQSVIYNDFTQKIQNGQSGLCFLDAPGGCGKTFFIETILASQPAKGSIAIATASTVLAATLLPGGRTVYSTFKVPLNIINAETLSCSIKKGTALSRVLQDVSILIADEATLLHRKVIEAIDTTLKDIRSSSEVMGGLLTLLCGDFRQILPVIRQGTRANIVDACLKSSSLWRLVQQYRLTINMRVALQADERAEMFANKFQRLGNGETDTVQSPDYVSLLNFGTPAENIDILLDRIYPQIHSNYENHTWLMKRNILGFLHLMTVSVKSIKLLAEKLPTQTHTYTAINSVVDEEQAVQFPVEFLNSIEVTGLPPHVLDLKCGMPVMLLRSIKPPELMNGTRCIIHNCNSHFVEVVIAAGIYSGQHHSIPLRPSDTMFPFQFERKQFPLRPCFAMTINKAQGQTLKVIG</sequence>
<feature type="compositionally biased region" description="Basic residues" evidence="2">
    <location>
        <begin position="14"/>
        <end position="23"/>
    </location>
</feature>
<comment type="catalytic activity">
    <reaction evidence="1">
        <text>ATP + H2O = ADP + phosphate + H(+)</text>
        <dbReference type="Rhea" id="RHEA:13065"/>
        <dbReference type="ChEBI" id="CHEBI:15377"/>
        <dbReference type="ChEBI" id="CHEBI:15378"/>
        <dbReference type="ChEBI" id="CHEBI:30616"/>
        <dbReference type="ChEBI" id="CHEBI:43474"/>
        <dbReference type="ChEBI" id="CHEBI:456216"/>
        <dbReference type="EC" id="5.6.2.3"/>
    </reaction>
</comment>
<dbReference type="GO" id="GO:0006310">
    <property type="term" value="P:DNA recombination"/>
    <property type="evidence" value="ECO:0007669"/>
    <property type="project" value="UniProtKB-KW"/>
</dbReference>
<dbReference type="AlphaFoldDB" id="A0AAV4JA90"/>
<evidence type="ECO:0000313" key="4">
    <source>
        <dbReference type="EMBL" id="GFS18281.1"/>
    </source>
</evidence>
<dbReference type="Proteomes" id="UP000762676">
    <property type="component" value="Unassembled WGS sequence"/>
</dbReference>
<dbReference type="InterPro" id="IPR003593">
    <property type="entry name" value="AAA+_ATPase"/>
</dbReference>
<protein>
    <recommendedName>
        <fullName evidence="1">ATP-dependent DNA helicase</fullName>
        <ecNumber evidence="1">5.6.2.3</ecNumber>
    </recommendedName>
</protein>
<dbReference type="EC" id="5.6.2.3" evidence="1"/>
<comment type="cofactor">
    <cofactor evidence="1">
        <name>Mg(2+)</name>
        <dbReference type="ChEBI" id="CHEBI:18420"/>
    </cofactor>
</comment>
<dbReference type="PANTHER" id="PTHR10492:SF57">
    <property type="entry name" value="ATP-DEPENDENT DNA HELICASE"/>
    <property type="match status" value="1"/>
</dbReference>
<feature type="region of interest" description="Disordered" evidence="2">
    <location>
        <begin position="1"/>
        <end position="32"/>
    </location>
</feature>
<dbReference type="GO" id="GO:0043139">
    <property type="term" value="F:5'-3' DNA helicase activity"/>
    <property type="evidence" value="ECO:0007669"/>
    <property type="project" value="UniProtKB-EC"/>
</dbReference>
<evidence type="ECO:0000313" key="5">
    <source>
        <dbReference type="Proteomes" id="UP000762676"/>
    </source>
</evidence>
<dbReference type="Pfam" id="PF14214">
    <property type="entry name" value="Helitron_like_N"/>
    <property type="match status" value="1"/>
</dbReference>
<comment type="similarity">
    <text evidence="1">Belongs to the helicase family.</text>
</comment>
<keyword evidence="1" id="KW-0234">DNA repair</keyword>
<dbReference type="SMART" id="SM00382">
    <property type="entry name" value="AAA"/>
    <property type="match status" value="1"/>
</dbReference>
<feature type="domain" description="AAA+ ATPase" evidence="3">
    <location>
        <begin position="589"/>
        <end position="725"/>
    </location>
</feature>
<dbReference type="Pfam" id="PF05970">
    <property type="entry name" value="PIF1"/>
    <property type="match status" value="1"/>
</dbReference>
<name>A0AAV4JA90_9GAST</name>
<evidence type="ECO:0000259" key="3">
    <source>
        <dbReference type="SMART" id="SM00382"/>
    </source>
</evidence>
<organism evidence="4 5">
    <name type="scientific">Elysia marginata</name>
    <dbReference type="NCBI Taxonomy" id="1093978"/>
    <lineage>
        <taxon>Eukaryota</taxon>
        <taxon>Metazoa</taxon>
        <taxon>Spiralia</taxon>
        <taxon>Lophotrochozoa</taxon>
        <taxon>Mollusca</taxon>
        <taxon>Gastropoda</taxon>
        <taxon>Heterobranchia</taxon>
        <taxon>Euthyneura</taxon>
        <taxon>Panpulmonata</taxon>
        <taxon>Sacoglossa</taxon>
        <taxon>Placobranchoidea</taxon>
        <taxon>Plakobranchidae</taxon>
        <taxon>Elysia</taxon>
    </lineage>
</organism>
<dbReference type="Pfam" id="PF21530">
    <property type="entry name" value="Pif1_2B_dom"/>
    <property type="match status" value="1"/>
</dbReference>
<keyword evidence="1" id="KW-0233">DNA recombination</keyword>
<keyword evidence="1" id="KW-0227">DNA damage</keyword>
<keyword evidence="1" id="KW-0067">ATP-binding</keyword>
<proteinExistence type="inferred from homology"/>
<keyword evidence="1" id="KW-0547">Nucleotide-binding</keyword>
<dbReference type="PANTHER" id="PTHR10492">
    <property type="match status" value="1"/>
</dbReference>
<dbReference type="GO" id="GO:0005524">
    <property type="term" value="F:ATP binding"/>
    <property type="evidence" value="ECO:0007669"/>
    <property type="project" value="UniProtKB-KW"/>
</dbReference>
<dbReference type="SUPFAM" id="SSF52540">
    <property type="entry name" value="P-loop containing nucleoside triphosphate hydrolases"/>
    <property type="match status" value="2"/>
</dbReference>
<dbReference type="GO" id="GO:0006281">
    <property type="term" value="P:DNA repair"/>
    <property type="evidence" value="ECO:0007669"/>
    <property type="project" value="UniProtKB-KW"/>
</dbReference>
<keyword evidence="1" id="KW-0378">Hydrolase</keyword>
<accession>A0AAV4JA90</accession>
<dbReference type="GO" id="GO:0016787">
    <property type="term" value="F:hydrolase activity"/>
    <property type="evidence" value="ECO:0007669"/>
    <property type="project" value="UniProtKB-KW"/>
</dbReference>
<reference evidence="4 5" key="1">
    <citation type="journal article" date="2021" name="Elife">
        <title>Chloroplast acquisition without the gene transfer in kleptoplastic sea slugs, Plakobranchus ocellatus.</title>
        <authorList>
            <person name="Maeda T."/>
            <person name="Takahashi S."/>
            <person name="Yoshida T."/>
            <person name="Shimamura S."/>
            <person name="Takaki Y."/>
            <person name="Nagai Y."/>
            <person name="Toyoda A."/>
            <person name="Suzuki Y."/>
            <person name="Arimoto A."/>
            <person name="Ishii H."/>
            <person name="Satoh N."/>
            <person name="Nishiyama T."/>
            <person name="Hasebe M."/>
            <person name="Maruyama T."/>
            <person name="Minagawa J."/>
            <person name="Obokata J."/>
            <person name="Shigenobu S."/>
        </authorList>
    </citation>
    <scope>NUCLEOTIDE SEQUENCE [LARGE SCALE GENOMIC DNA]</scope>
</reference>
<dbReference type="EMBL" id="BMAT01002989">
    <property type="protein sequence ID" value="GFS18281.1"/>
    <property type="molecule type" value="Genomic_DNA"/>
</dbReference>